<feature type="signal peptide" evidence="2">
    <location>
        <begin position="1"/>
        <end position="28"/>
    </location>
</feature>
<dbReference type="PANTHER" id="PTHR37981:SF1">
    <property type="entry name" value="SGNH HYDROLASE-TYPE ESTERASE DOMAIN-CONTAINING PROTEIN"/>
    <property type="match status" value="1"/>
</dbReference>
<evidence type="ECO:0000259" key="3">
    <source>
        <dbReference type="Pfam" id="PF13472"/>
    </source>
</evidence>
<organism evidence="4 5">
    <name type="scientific">Streptosporangium algeriense</name>
    <dbReference type="NCBI Taxonomy" id="1682748"/>
    <lineage>
        <taxon>Bacteria</taxon>
        <taxon>Bacillati</taxon>
        <taxon>Actinomycetota</taxon>
        <taxon>Actinomycetes</taxon>
        <taxon>Streptosporangiales</taxon>
        <taxon>Streptosporangiaceae</taxon>
        <taxon>Streptosporangium</taxon>
    </lineage>
</organism>
<dbReference type="Gene3D" id="3.40.50.1110">
    <property type="entry name" value="SGNH hydrolase"/>
    <property type="match status" value="1"/>
</dbReference>
<dbReference type="EC" id="3.1.-.-" evidence="4"/>
<name>A0ABW3DPC6_9ACTN</name>
<dbReference type="Pfam" id="PF13472">
    <property type="entry name" value="Lipase_GDSL_2"/>
    <property type="match status" value="1"/>
</dbReference>
<evidence type="ECO:0000256" key="2">
    <source>
        <dbReference type="SAM" id="SignalP"/>
    </source>
</evidence>
<dbReference type="Proteomes" id="UP001597024">
    <property type="component" value="Unassembled WGS sequence"/>
</dbReference>
<gene>
    <name evidence="4" type="ORF">ACFQ08_10540</name>
</gene>
<keyword evidence="5" id="KW-1185">Reference proteome</keyword>
<dbReference type="CDD" id="cd01823">
    <property type="entry name" value="SEST_like"/>
    <property type="match status" value="1"/>
</dbReference>
<dbReference type="EMBL" id="JBHTHX010000265">
    <property type="protein sequence ID" value="MFD0884984.1"/>
    <property type="molecule type" value="Genomic_DNA"/>
</dbReference>
<evidence type="ECO:0000313" key="4">
    <source>
        <dbReference type="EMBL" id="MFD0884984.1"/>
    </source>
</evidence>
<dbReference type="PANTHER" id="PTHR37981">
    <property type="entry name" value="LIPASE 2"/>
    <property type="match status" value="1"/>
</dbReference>
<keyword evidence="4" id="KW-0378">Hydrolase</keyword>
<dbReference type="InterPro" id="IPR037460">
    <property type="entry name" value="SEST-like"/>
</dbReference>
<feature type="domain" description="SGNH hydrolase-type esterase" evidence="3">
    <location>
        <begin position="59"/>
        <end position="363"/>
    </location>
</feature>
<evidence type="ECO:0000313" key="5">
    <source>
        <dbReference type="Proteomes" id="UP001597024"/>
    </source>
</evidence>
<protein>
    <submittedName>
        <fullName evidence="4">SGNH/GDSL hydrolase family protein</fullName>
        <ecNumber evidence="4">3.1.-.-</ecNumber>
    </submittedName>
</protein>
<keyword evidence="2" id="KW-0732">Signal</keyword>
<sequence>MRPPPIALSLTLAGGIAANLLTGSAAHAAPATARHTTSTAAEPAAAAQQRSRTPLKWTALGDSYSANATVPRWDSSDGCGRSNHSWERQLARRLNAETSNWVRLTDVTCGAAEIDKGVLASQTCDVLLGPPYNRGACAWPAKSPQIDALNGDEDVVTVGVGGNTLGFATILTKCLEMGVKQGNPPTLGPGCRGYYENGEGRQWLADRFATLTREYTLMMRRIHERAPHAKVFLLGYPTVVSRPFNQTNCYWGNFKRLGTVRLGVDGDFLIGLERRLNDVIKKQAQDNARWATYVDTYESSRGKGVCATGTSQWMSGVFDDLVIPQGETKPANPAEYQCDLLNVLPPGVPKGEACTLIHPNVRGATNQANQMYAAFRNAGLTPGPRSKG</sequence>
<reference evidence="5" key="1">
    <citation type="journal article" date="2019" name="Int. J. Syst. Evol. Microbiol.">
        <title>The Global Catalogue of Microorganisms (GCM) 10K type strain sequencing project: providing services to taxonomists for standard genome sequencing and annotation.</title>
        <authorList>
            <consortium name="The Broad Institute Genomics Platform"/>
            <consortium name="The Broad Institute Genome Sequencing Center for Infectious Disease"/>
            <person name="Wu L."/>
            <person name="Ma J."/>
        </authorList>
    </citation>
    <scope>NUCLEOTIDE SEQUENCE [LARGE SCALE GENOMIC DNA]</scope>
    <source>
        <strain evidence="5">CCUG 62974</strain>
    </source>
</reference>
<feature type="region of interest" description="Disordered" evidence="1">
    <location>
        <begin position="31"/>
        <end position="51"/>
    </location>
</feature>
<feature type="chain" id="PRO_5046518649" evidence="2">
    <location>
        <begin position="29"/>
        <end position="388"/>
    </location>
</feature>
<dbReference type="InterPro" id="IPR013830">
    <property type="entry name" value="SGNH_hydro"/>
</dbReference>
<evidence type="ECO:0000256" key="1">
    <source>
        <dbReference type="SAM" id="MobiDB-lite"/>
    </source>
</evidence>
<dbReference type="GO" id="GO:0016787">
    <property type="term" value="F:hydrolase activity"/>
    <property type="evidence" value="ECO:0007669"/>
    <property type="project" value="UniProtKB-KW"/>
</dbReference>
<proteinExistence type="predicted"/>
<dbReference type="SUPFAM" id="SSF52266">
    <property type="entry name" value="SGNH hydrolase"/>
    <property type="match status" value="1"/>
</dbReference>
<dbReference type="InterPro" id="IPR036514">
    <property type="entry name" value="SGNH_hydro_sf"/>
</dbReference>
<comment type="caution">
    <text evidence="4">The sequence shown here is derived from an EMBL/GenBank/DDBJ whole genome shotgun (WGS) entry which is preliminary data.</text>
</comment>
<accession>A0ABW3DPC6</accession>
<feature type="compositionally biased region" description="Low complexity" evidence="1">
    <location>
        <begin position="31"/>
        <end position="47"/>
    </location>
</feature>